<evidence type="ECO:0000256" key="1">
    <source>
        <dbReference type="SAM" id="MobiDB-lite"/>
    </source>
</evidence>
<reference evidence="3 4" key="1">
    <citation type="submission" date="2019-03" db="EMBL/GenBank/DDBJ databases">
        <title>Genomic Encyclopedia of Type Strains, Phase IV (KMG-IV): sequencing the most valuable type-strain genomes for metagenomic binning, comparative biology and taxonomic classification.</title>
        <authorList>
            <person name="Goeker M."/>
        </authorList>
    </citation>
    <scope>NUCLEOTIDE SEQUENCE [LARGE SCALE GENOMIC DNA]</scope>
    <source>
        <strain evidence="3 4">DSM 9035</strain>
    </source>
</reference>
<dbReference type="RefSeq" id="WP_132029834.1">
    <property type="nucleotide sequence ID" value="NZ_SMAI01000001.1"/>
</dbReference>
<dbReference type="EMBL" id="SMAI01000001">
    <property type="protein sequence ID" value="TCT08198.1"/>
    <property type="molecule type" value="Genomic_DNA"/>
</dbReference>
<evidence type="ECO:0000256" key="2">
    <source>
        <dbReference type="SAM" id="Phobius"/>
    </source>
</evidence>
<comment type="caution">
    <text evidence="3">The sequence shown here is derived from an EMBL/GenBank/DDBJ whole genome shotgun (WGS) entry which is preliminary data.</text>
</comment>
<feature type="transmembrane region" description="Helical" evidence="2">
    <location>
        <begin position="42"/>
        <end position="60"/>
    </location>
</feature>
<dbReference type="AlphaFoldDB" id="A0A4V2UYP0"/>
<keyword evidence="2" id="KW-0472">Membrane</keyword>
<keyword evidence="2" id="KW-0812">Transmembrane</keyword>
<dbReference type="OrthoDB" id="2082317at2"/>
<name>A0A4V2UYP0_9HYPH</name>
<organism evidence="3 4">
    <name type="scientific">Aquabacter spiritensis</name>
    <dbReference type="NCBI Taxonomy" id="933073"/>
    <lineage>
        <taxon>Bacteria</taxon>
        <taxon>Pseudomonadati</taxon>
        <taxon>Pseudomonadota</taxon>
        <taxon>Alphaproteobacteria</taxon>
        <taxon>Hyphomicrobiales</taxon>
        <taxon>Xanthobacteraceae</taxon>
        <taxon>Aquabacter</taxon>
    </lineage>
</organism>
<proteinExistence type="predicted"/>
<protein>
    <submittedName>
        <fullName evidence="3">Uncharacterized protein</fullName>
    </submittedName>
</protein>
<dbReference type="Proteomes" id="UP000294664">
    <property type="component" value="Unassembled WGS sequence"/>
</dbReference>
<feature type="region of interest" description="Disordered" evidence="1">
    <location>
        <begin position="1"/>
        <end position="33"/>
    </location>
</feature>
<gene>
    <name evidence="3" type="ORF">EDC64_101720</name>
</gene>
<accession>A0A4V2UYP0</accession>
<evidence type="ECO:0000313" key="4">
    <source>
        <dbReference type="Proteomes" id="UP000294664"/>
    </source>
</evidence>
<keyword evidence="2" id="KW-1133">Transmembrane helix</keyword>
<evidence type="ECO:0000313" key="3">
    <source>
        <dbReference type="EMBL" id="TCT08198.1"/>
    </source>
</evidence>
<sequence length="79" mass="8533">MSHAPDFPLRRRTAPQARRGTRPTIRPVGAGEGRARHSWRDWGLFAIAYGAIVCAILFAGPQETGGPAARGLPTVQAQR</sequence>
<keyword evidence="4" id="KW-1185">Reference proteome</keyword>